<dbReference type="Gene3D" id="2.60.120.1440">
    <property type="match status" value="1"/>
</dbReference>
<gene>
    <name evidence="3" type="ORF">GA0061102_103554</name>
</gene>
<sequence>MIHTSNIRSLVLTAGILCVISASTASAQTVASCPLQPTVSTKRQTLNCQPGLSITVERGAHFHFADRNRDGRVDAIVLDSKAALVDVDSSRVRGGFEVVTPQAIAAVRGTRWAVDVTGGSTSVLVLRGRVAVNKVSTGQGVTLGRRQGVDVDSSRSTLHVNAWGQSRINALMARLGQ</sequence>
<dbReference type="Proteomes" id="UP000199435">
    <property type="component" value="Unassembled WGS sequence"/>
</dbReference>
<evidence type="ECO:0000259" key="2">
    <source>
        <dbReference type="Pfam" id="PF04773"/>
    </source>
</evidence>
<proteinExistence type="predicted"/>
<accession>A0A1C3WPQ4</accession>
<name>A0A1C3WPQ4_9HYPH</name>
<organism evidence="3 4">
    <name type="scientific">Rhizobium miluonense</name>
    <dbReference type="NCBI Taxonomy" id="411945"/>
    <lineage>
        <taxon>Bacteria</taxon>
        <taxon>Pseudomonadati</taxon>
        <taxon>Pseudomonadota</taxon>
        <taxon>Alphaproteobacteria</taxon>
        <taxon>Hyphomicrobiales</taxon>
        <taxon>Rhizobiaceae</taxon>
        <taxon>Rhizobium/Agrobacterium group</taxon>
        <taxon>Rhizobium</taxon>
    </lineage>
</organism>
<evidence type="ECO:0000313" key="4">
    <source>
        <dbReference type="Proteomes" id="UP000199435"/>
    </source>
</evidence>
<dbReference type="InterPro" id="IPR006860">
    <property type="entry name" value="FecR"/>
</dbReference>
<dbReference type="STRING" id="411945.GA0061102_103554"/>
<protein>
    <submittedName>
        <fullName evidence="3">FecR family protein</fullName>
    </submittedName>
</protein>
<dbReference type="Pfam" id="PF04773">
    <property type="entry name" value="FecR"/>
    <property type="match status" value="1"/>
</dbReference>
<reference evidence="4" key="1">
    <citation type="submission" date="2016-08" db="EMBL/GenBank/DDBJ databases">
        <authorList>
            <person name="Varghese N."/>
            <person name="Submissions Spin"/>
        </authorList>
    </citation>
    <scope>NUCLEOTIDE SEQUENCE [LARGE SCALE GENOMIC DNA]</scope>
    <source>
        <strain evidence="4">HAMBI 2971</strain>
    </source>
</reference>
<dbReference type="EMBL" id="FMAH01000035">
    <property type="protein sequence ID" value="SCB41928.1"/>
    <property type="molecule type" value="Genomic_DNA"/>
</dbReference>
<evidence type="ECO:0000256" key="1">
    <source>
        <dbReference type="SAM" id="SignalP"/>
    </source>
</evidence>
<dbReference type="RefSeq" id="WP_092853882.1">
    <property type="nucleotide sequence ID" value="NZ_FMAH01000035.1"/>
</dbReference>
<keyword evidence="1" id="KW-0732">Signal</keyword>
<dbReference type="AlphaFoldDB" id="A0A1C3WPQ4"/>
<feature type="chain" id="PRO_5008685856" evidence="1">
    <location>
        <begin position="28"/>
        <end position="177"/>
    </location>
</feature>
<dbReference type="OrthoDB" id="7994644at2"/>
<feature type="signal peptide" evidence="1">
    <location>
        <begin position="1"/>
        <end position="27"/>
    </location>
</feature>
<feature type="domain" description="FecR protein" evidence="2">
    <location>
        <begin position="40"/>
        <end position="130"/>
    </location>
</feature>
<evidence type="ECO:0000313" key="3">
    <source>
        <dbReference type="EMBL" id="SCB41928.1"/>
    </source>
</evidence>
<keyword evidence="4" id="KW-1185">Reference proteome</keyword>